<comment type="caution">
    <text evidence="3">The sequence shown here is derived from an EMBL/GenBank/DDBJ whole genome shotgun (WGS) entry which is preliminary data.</text>
</comment>
<dbReference type="OrthoDB" id="4828374at2"/>
<feature type="compositionally biased region" description="Low complexity" evidence="1">
    <location>
        <begin position="12"/>
        <end position="30"/>
    </location>
</feature>
<feature type="transmembrane region" description="Helical" evidence="2">
    <location>
        <begin position="65"/>
        <end position="88"/>
    </location>
</feature>
<name>A0A413RHW6_9CELL</name>
<evidence type="ECO:0000313" key="3">
    <source>
        <dbReference type="EMBL" id="RHA37777.1"/>
    </source>
</evidence>
<keyword evidence="3" id="KW-0418">Kinase</keyword>
<dbReference type="GO" id="GO:0016301">
    <property type="term" value="F:kinase activity"/>
    <property type="evidence" value="ECO:0007669"/>
    <property type="project" value="UniProtKB-KW"/>
</dbReference>
<evidence type="ECO:0000256" key="1">
    <source>
        <dbReference type="SAM" id="MobiDB-lite"/>
    </source>
</evidence>
<feature type="transmembrane region" description="Helical" evidence="2">
    <location>
        <begin position="108"/>
        <end position="133"/>
    </location>
</feature>
<keyword evidence="3" id="KW-0808">Transferase</keyword>
<feature type="compositionally biased region" description="Acidic residues" evidence="1">
    <location>
        <begin position="34"/>
        <end position="50"/>
    </location>
</feature>
<keyword evidence="2" id="KW-0472">Membrane</keyword>
<sequence length="143" mass="14884">MPSEPRDETPDDPTVVVPAADAPAGPEALTPQEDAPDEDVEPPIPSEEELERTATPATVRRAPKYSAFITFGALGGMVVGLLLAVIIHPETRLVADGSGFISFLDGEGAVRTVMVVAVGIVGGFVGGALAVWADKRSKAPRLR</sequence>
<accession>A0A413RHW6</accession>
<organism evidence="3 4">
    <name type="scientific">Cellulomonas rhizosphaerae</name>
    <dbReference type="NCBI Taxonomy" id="2293719"/>
    <lineage>
        <taxon>Bacteria</taxon>
        <taxon>Bacillati</taxon>
        <taxon>Actinomycetota</taxon>
        <taxon>Actinomycetes</taxon>
        <taxon>Micrococcales</taxon>
        <taxon>Cellulomonadaceae</taxon>
        <taxon>Cellulomonas</taxon>
    </lineage>
</organism>
<dbReference type="EMBL" id="QWKP01000220">
    <property type="protein sequence ID" value="RHA37777.1"/>
    <property type="molecule type" value="Genomic_DNA"/>
</dbReference>
<dbReference type="RefSeq" id="WP_118768451.1">
    <property type="nucleotide sequence ID" value="NZ_QWKP01000220.1"/>
</dbReference>
<keyword evidence="4" id="KW-1185">Reference proteome</keyword>
<evidence type="ECO:0000313" key="4">
    <source>
        <dbReference type="Proteomes" id="UP000283374"/>
    </source>
</evidence>
<reference evidence="3 4" key="1">
    <citation type="submission" date="2018-08" db="EMBL/GenBank/DDBJ databases">
        <title>Cellulomonas rhizosphaerae sp. nov., a novel actinomycete isolated from soil.</title>
        <authorList>
            <person name="Tian Y."/>
        </authorList>
    </citation>
    <scope>NUCLEOTIDE SEQUENCE [LARGE SCALE GENOMIC DNA]</scope>
    <source>
        <strain evidence="3 4">NEAU-TCZ24</strain>
    </source>
</reference>
<evidence type="ECO:0000256" key="2">
    <source>
        <dbReference type="SAM" id="Phobius"/>
    </source>
</evidence>
<gene>
    <name evidence="3" type="ORF">D1825_16210</name>
</gene>
<dbReference type="AlphaFoldDB" id="A0A413RHW6"/>
<dbReference type="Proteomes" id="UP000283374">
    <property type="component" value="Unassembled WGS sequence"/>
</dbReference>
<protein>
    <submittedName>
        <fullName evidence="3">Histidine kinase</fullName>
    </submittedName>
</protein>
<proteinExistence type="predicted"/>
<keyword evidence="2" id="KW-0812">Transmembrane</keyword>
<feature type="region of interest" description="Disordered" evidence="1">
    <location>
        <begin position="1"/>
        <end position="57"/>
    </location>
</feature>
<keyword evidence="2" id="KW-1133">Transmembrane helix</keyword>